<comment type="caution">
    <text evidence="10">The sequence shown here is derived from an EMBL/GenBank/DDBJ whole genome shotgun (WGS) entry which is preliminary data.</text>
</comment>
<dbReference type="InterPro" id="IPR045864">
    <property type="entry name" value="aa-tRNA-synth_II/BPL/LPL"/>
</dbReference>
<dbReference type="NCBIfam" id="TIGR00442">
    <property type="entry name" value="hisS"/>
    <property type="match status" value="1"/>
</dbReference>
<evidence type="ECO:0000256" key="8">
    <source>
        <dbReference type="PIRSR" id="PIRSR001549-1"/>
    </source>
</evidence>
<feature type="binding site" evidence="8">
    <location>
        <begin position="282"/>
        <end position="283"/>
    </location>
    <ligand>
        <name>L-histidine</name>
        <dbReference type="ChEBI" id="CHEBI:57595"/>
    </ligand>
</feature>
<evidence type="ECO:0000256" key="7">
    <source>
        <dbReference type="HAMAP-Rule" id="MF_00127"/>
    </source>
</evidence>
<keyword evidence="7" id="KW-0030">Aminoacyl-tRNA synthetase</keyword>
<dbReference type="EMBL" id="BONG01000050">
    <property type="protein sequence ID" value="GIF92734.1"/>
    <property type="molecule type" value="Genomic_DNA"/>
</dbReference>
<dbReference type="Gene3D" id="3.40.50.800">
    <property type="entry name" value="Anticodon-binding domain"/>
    <property type="match status" value="1"/>
</dbReference>
<evidence type="ECO:0000256" key="2">
    <source>
        <dbReference type="ARBA" id="ARBA00011738"/>
    </source>
</evidence>
<gene>
    <name evidence="7 10" type="primary">hisS</name>
    <name evidence="10" type="ORF">Cch02nite_61780</name>
</gene>
<comment type="similarity">
    <text evidence="1 7">Belongs to the class-II aminoacyl-tRNA synthetase family.</text>
</comment>
<dbReference type="PROSITE" id="PS50862">
    <property type="entry name" value="AA_TRNA_LIGASE_II"/>
    <property type="match status" value="1"/>
</dbReference>
<dbReference type="GO" id="GO:0006427">
    <property type="term" value="P:histidyl-tRNA aminoacylation"/>
    <property type="evidence" value="ECO:0007669"/>
    <property type="project" value="UniProtKB-UniRule"/>
</dbReference>
<feature type="binding site" evidence="8">
    <location>
        <begin position="83"/>
        <end position="85"/>
    </location>
    <ligand>
        <name>L-histidine</name>
        <dbReference type="ChEBI" id="CHEBI:57595"/>
    </ligand>
</feature>
<dbReference type="PIRSF" id="PIRSF001549">
    <property type="entry name" value="His-tRNA_synth"/>
    <property type="match status" value="1"/>
</dbReference>
<dbReference type="AlphaFoldDB" id="A0A8J3KB30"/>
<feature type="binding site" evidence="8">
    <location>
        <position position="131"/>
    </location>
    <ligand>
        <name>L-histidine</name>
        <dbReference type="ChEBI" id="CHEBI:57595"/>
    </ligand>
</feature>
<protein>
    <recommendedName>
        <fullName evidence="7">Histidine--tRNA ligase</fullName>
        <ecNumber evidence="7">6.1.1.21</ecNumber>
    </recommendedName>
    <alternativeName>
        <fullName evidence="7">Histidyl-tRNA synthetase</fullName>
        <shortName evidence="7">HisRS</shortName>
    </alternativeName>
</protein>
<dbReference type="GO" id="GO:0005737">
    <property type="term" value="C:cytoplasm"/>
    <property type="evidence" value="ECO:0007669"/>
    <property type="project" value="UniProtKB-SubCell"/>
</dbReference>
<dbReference type="PANTHER" id="PTHR11476:SF7">
    <property type="entry name" value="HISTIDINE--TRNA LIGASE"/>
    <property type="match status" value="1"/>
</dbReference>
<dbReference type="InterPro" id="IPR041715">
    <property type="entry name" value="HisRS-like_core"/>
</dbReference>
<evidence type="ECO:0000256" key="6">
    <source>
        <dbReference type="ARBA" id="ARBA00047639"/>
    </source>
</evidence>
<feature type="binding site" evidence="8">
    <location>
        <position position="278"/>
    </location>
    <ligand>
        <name>L-histidine</name>
        <dbReference type="ChEBI" id="CHEBI:57595"/>
    </ligand>
</feature>
<dbReference type="SUPFAM" id="SSF55681">
    <property type="entry name" value="Class II aaRS and biotin synthetases"/>
    <property type="match status" value="1"/>
</dbReference>
<feature type="domain" description="Aminoacyl-transfer RNA synthetases class-II family profile" evidence="9">
    <location>
        <begin position="1"/>
        <end position="357"/>
    </location>
</feature>
<evidence type="ECO:0000313" key="11">
    <source>
        <dbReference type="Proteomes" id="UP000619293"/>
    </source>
</evidence>
<evidence type="ECO:0000256" key="1">
    <source>
        <dbReference type="ARBA" id="ARBA00008226"/>
    </source>
</evidence>
<dbReference type="EC" id="6.1.1.21" evidence="7"/>
<dbReference type="GO" id="GO:0004821">
    <property type="term" value="F:histidine-tRNA ligase activity"/>
    <property type="evidence" value="ECO:0007669"/>
    <property type="project" value="UniProtKB-UniRule"/>
</dbReference>
<reference evidence="10 11" key="1">
    <citation type="submission" date="2021-01" db="EMBL/GenBank/DDBJ databases">
        <title>Whole genome shotgun sequence of Catellatospora chokoriensis NBRC 107358.</title>
        <authorList>
            <person name="Komaki H."/>
            <person name="Tamura T."/>
        </authorList>
    </citation>
    <scope>NUCLEOTIDE SEQUENCE [LARGE SCALE GENOMIC DNA]</scope>
    <source>
        <strain evidence="10 11">NBRC 107358</strain>
    </source>
</reference>
<proteinExistence type="inferred from homology"/>
<dbReference type="InterPro" id="IPR006195">
    <property type="entry name" value="aa-tRNA-synth_II"/>
</dbReference>
<keyword evidence="7 10" id="KW-0436">Ligase</keyword>
<dbReference type="SUPFAM" id="SSF52954">
    <property type="entry name" value="Class II aaRS ABD-related"/>
    <property type="match status" value="1"/>
</dbReference>
<keyword evidence="7" id="KW-0963">Cytoplasm</keyword>
<dbReference type="Pfam" id="PF13393">
    <property type="entry name" value="tRNA-synt_His"/>
    <property type="match status" value="1"/>
</dbReference>
<name>A0A8J3KB30_9ACTN</name>
<dbReference type="HAMAP" id="MF_00127">
    <property type="entry name" value="His_tRNA_synth"/>
    <property type="match status" value="1"/>
</dbReference>
<evidence type="ECO:0000259" key="9">
    <source>
        <dbReference type="PROSITE" id="PS50862"/>
    </source>
</evidence>
<comment type="subcellular location">
    <subcellularLocation>
        <location evidence="7">Cytoplasm</location>
    </subcellularLocation>
</comment>
<evidence type="ECO:0000256" key="4">
    <source>
        <dbReference type="ARBA" id="ARBA00022840"/>
    </source>
</evidence>
<keyword evidence="11" id="KW-1185">Reference proteome</keyword>
<dbReference type="GO" id="GO:0005524">
    <property type="term" value="F:ATP binding"/>
    <property type="evidence" value="ECO:0007669"/>
    <property type="project" value="UniProtKB-UniRule"/>
</dbReference>
<comment type="catalytic activity">
    <reaction evidence="6 7">
        <text>tRNA(His) + L-histidine + ATP = L-histidyl-tRNA(His) + AMP + diphosphate + H(+)</text>
        <dbReference type="Rhea" id="RHEA:17313"/>
        <dbReference type="Rhea" id="RHEA-COMP:9665"/>
        <dbReference type="Rhea" id="RHEA-COMP:9689"/>
        <dbReference type="ChEBI" id="CHEBI:15378"/>
        <dbReference type="ChEBI" id="CHEBI:30616"/>
        <dbReference type="ChEBI" id="CHEBI:33019"/>
        <dbReference type="ChEBI" id="CHEBI:57595"/>
        <dbReference type="ChEBI" id="CHEBI:78442"/>
        <dbReference type="ChEBI" id="CHEBI:78527"/>
        <dbReference type="ChEBI" id="CHEBI:456215"/>
        <dbReference type="EC" id="6.1.1.21"/>
    </reaction>
</comment>
<dbReference type="CDD" id="cd00773">
    <property type="entry name" value="HisRS-like_core"/>
    <property type="match status" value="1"/>
</dbReference>
<dbReference type="InterPro" id="IPR004516">
    <property type="entry name" value="HisRS/HisZ"/>
</dbReference>
<dbReference type="PANTHER" id="PTHR11476">
    <property type="entry name" value="HISTIDYL-TRNA SYNTHETASE"/>
    <property type="match status" value="1"/>
</dbReference>
<organism evidence="10 11">
    <name type="scientific">Catellatospora chokoriensis</name>
    <dbReference type="NCBI Taxonomy" id="310353"/>
    <lineage>
        <taxon>Bacteria</taxon>
        <taxon>Bacillati</taxon>
        <taxon>Actinomycetota</taxon>
        <taxon>Actinomycetes</taxon>
        <taxon>Micromonosporales</taxon>
        <taxon>Micromonosporaceae</taxon>
        <taxon>Catellatospora</taxon>
    </lineage>
</organism>
<keyword evidence="3 7" id="KW-0547">Nucleotide-binding</keyword>
<keyword evidence="5 7" id="KW-0648">Protein biosynthesis</keyword>
<dbReference type="InterPro" id="IPR036621">
    <property type="entry name" value="Anticodon-bd_dom_sf"/>
</dbReference>
<evidence type="ECO:0000256" key="5">
    <source>
        <dbReference type="ARBA" id="ARBA00022917"/>
    </source>
</evidence>
<feature type="binding site" evidence="8">
    <location>
        <position position="113"/>
    </location>
    <ligand>
        <name>L-histidine</name>
        <dbReference type="ChEBI" id="CHEBI:57595"/>
    </ligand>
</feature>
<sequence length="442" mass="47650">MSEQIIQPRTLRGFTDILPAAGQHRRRMIMAIEDVFTSFGFDPIQTPAVEYAEILKGKGGAESDKQMFEFEDQGGRAVALRFDLTVPLARFVAQHHARLTLPLRAFNIGYVWRGERPQRGRYREFLQCDADIIGDTGVTADAEILSIIQTALLRMEIGPLVLRLNNRRILNGLLENLRLGDRIVAVLRALDKIDKIGPGGVVAELGGVGVSSAAVDRILAVVGCRQQTNEQTLARMAELVGASAEGEAGLAEVRQVLDLVAAATGRSDLVRFDPSIVRGLDYYTGVVFEVMHEWAPEVGSIGGGGRYDNLSGLYTARKLPGVGGTIGVSRILSALEGLDRLPKSGRQRTLVVVTRGPECDSVALAGIAAAVRATGTFDVDLFPARDAKHGAQMKYADSRGARYVLTLDPEGTVSVKDLVSGMRTASSVTGAADLLAKWEAER</sequence>
<feature type="binding site" evidence="8">
    <location>
        <position position="127"/>
    </location>
    <ligand>
        <name>L-histidine</name>
        <dbReference type="ChEBI" id="CHEBI:57595"/>
    </ligand>
</feature>
<comment type="subunit">
    <text evidence="2 7">Homodimer.</text>
</comment>
<dbReference type="InterPro" id="IPR015807">
    <property type="entry name" value="His-tRNA-ligase"/>
</dbReference>
<dbReference type="Gene3D" id="3.30.930.10">
    <property type="entry name" value="Bira Bifunctional Protein, Domain 2"/>
    <property type="match status" value="1"/>
</dbReference>
<keyword evidence="4 7" id="KW-0067">ATP-binding</keyword>
<dbReference type="Proteomes" id="UP000619293">
    <property type="component" value="Unassembled WGS sequence"/>
</dbReference>
<accession>A0A8J3KB30</accession>
<evidence type="ECO:0000256" key="3">
    <source>
        <dbReference type="ARBA" id="ARBA00022741"/>
    </source>
</evidence>
<evidence type="ECO:0000313" key="10">
    <source>
        <dbReference type="EMBL" id="GIF92734.1"/>
    </source>
</evidence>